<name>A0A8A3NVW4_9HELO</name>
<reference evidence="1" key="1">
    <citation type="submission" date="2020-10" db="EMBL/GenBank/DDBJ databases">
        <title>Genome Sequence of Monilinia vaccinii-corymbosi Sheds Light on Mummy Berry Disease Infection of Blueberry and Mating Type.</title>
        <authorList>
            <person name="Yow A.G."/>
            <person name="Zhang Y."/>
            <person name="Bansal K."/>
            <person name="Eacker S.M."/>
            <person name="Sullivan S."/>
            <person name="Liachko I."/>
            <person name="Cubeta M.A."/>
            <person name="Rollins J.A."/>
            <person name="Ashrafi H."/>
        </authorList>
    </citation>
    <scope>NUCLEOTIDE SEQUENCE</scope>
    <source>
        <strain evidence="1">RL-1</strain>
    </source>
</reference>
<gene>
    <name evidence="1" type="ORF">DSL72_003040</name>
</gene>
<protein>
    <submittedName>
        <fullName evidence="1">Uncharacterized protein</fullName>
    </submittedName>
</protein>
<sequence length="94" mass="10577">MASSHVRDLSSRPQVFLLATLILDTVHSGSFTWIPPIQHHAAPSELVEMKIEMLTPLSSDFRLGRSKAQPLSWLHFSDRELFPTKPHLSGLGYL</sequence>
<evidence type="ECO:0000313" key="2">
    <source>
        <dbReference type="Proteomes" id="UP000672032"/>
    </source>
</evidence>
<proteinExistence type="predicted"/>
<accession>A0A8A3NVW4</accession>
<evidence type="ECO:0000313" key="1">
    <source>
        <dbReference type="EMBL" id="QSZ28542.1"/>
    </source>
</evidence>
<organism evidence="1 2">
    <name type="scientific">Monilinia vaccinii-corymbosi</name>
    <dbReference type="NCBI Taxonomy" id="61207"/>
    <lineage>
        <taxon>Eukaryota</taxon>
        <taxon>Fungi</taxon>
        <taxon>Dikarya</taxon>
        <taxon>Ascomycota</taxon>
        <taxon>Pezizomycotina</taxon>
        <taxon>Leotiomycetes</taxon>
        <taxon>Helotiales</taxon>
        <taxon>Sclerotiniaceae</taxon>
        <taxon>Monilinia</taxon>
    </lineage>
</organism>
<dbReference type="EMBL" id="CP063405">
    <property type="protein sequence ID" value="QSZ28542.1"/>
    <property type="molecule type" value="Genomic_DNA"/>
</dbReference>
<dbReference type="AlphaFoldDB" id="A0A8A3NVW4"/>
<keyword evidence="2" id="KW-1185">Reference proteome</keyword>
<dbReference type="Proteomes" id="UP000672032">
    <property type="component" value="Chromosome 1"/>
</dbReference>